<name>A0AAE4Q4X5_STRCB</name>
<comment type="caution">
    <text evidence="1">The sequence shown here is derived from an EMBL/GenBank/DDBJ whole genome shotgun (WGS) entry which is preliminary data.</text>
</comment>
<reference evidence="1" key="1">
    <citation type="submission" date="2021-04" db="EMBL/GenBank/DDBJ databases">
        <title>Draft genomes of 20 S. canis strains.</title>
        <authorList>
            <person name="Pagnossin D."/>
            <person name="Weir W."/>
            <person name="Smith A."/>
            <person name="Ure R."/>
            <person name="Oravcova K."/>
        </authorList>
    </citation>
    <scope>NUCLEOTIDE SEQUENCE</scope>
    <source>
        <strain evidence="1">284</strain>
    </source>
</reference>
<sequence>MTKYIEFYDGKEGLCRRAIDDLNEFISENENLKIKVVSYQVVRYEQLNKERTYILVEVTE</sequence>
<gene>
    <name evidence="1" type="ORF">KB584_01910</name>
</gene>
<proteinExistence type="predicted"/>
<evidence type="ECO:0000313" key="2">
    <source>
        <dbReference type="Proteomes" id="UP001186118"/>
    </source>
</evidence>
<organism evidence="1 2">
    <name type="scientific">Streptococcus canis</name>
    <dbReference type="NCBI Taxonomy" id="1329"/>
    <lineage>
        <taxon>Bacteria</taxon>
        <taxon>Bacillati</taxon>
        <taxon>Bacillota</taxon>
        <taxon>Bacilli</taxon>
        <taxon>Lactobacillales</taxon>
        <taxon>Streptococcaceae</taxon>
        <taxon>Streptococcus</taxon>
    </lineage>
</organism>
<accession>A0AAE4Q4X5</accession>
<dbReference type="RefSeq" id="WP_172636294.1">
    <property type="nucleotide sequence ID" value="NZ_BLRR01000029.1"/>
</dbReference>
<dbReference type="AlphaFoldDB" id="A0AAE4Q4X5"/>
<evidence type="ECO:0000313" key="1">
    <source>
        <dbReference type="EMBL" id="MDV5976237.1"/>
    </source>
</evidence>
<dbReference type="Proteomes" id="UP001186118">
    <property type="component" value="Unassembled WGS sequence"/>
</dbReference>
<protein>
    <submittedName>
        <fullName evidence="1">Uncharacterized protein</fullName>
    </submittedName>
</protein>
<dbReference type="EMBL" id="JAGQEX010000002">
    <property type="protein sequence ID" value="MDV5976237.1"/>
    <property type="molecule type" value="Genomic_DNA"/>
</dbReference>